<dbReference type="OrthoDB" id="411372at2759"/>
<dbReference type="Pfam" id="PF00642">
    <property type="entry name" value="zf-CCCH"/>
    <property type="match status" value="1"/>
</dbReference>
<evidence type="ECO:0000256" key="2">
    <source>
        <dbReference type="ARBA" id="ARBA00022771"/>
    </source>
</evidence>
<evidence type="ECO:0000313" key="8">
    <source>
        <dbReference type="EMBL" id="PWA68004.1"/>
    </source>
</evidence>
<protein>
    <submittedName>
        <fullName evidence="8">Zinc finger, CCCH-type</fullName>
    </submittedName>
</protein>
<dbReference type="GO" id="GO:0003729">
    <property type="term" value="F:mRNA binding"/>
    <property type="evidence" value="ECO:0007669"/>
    <property type="project" value="TreeGrafter"/>
</dbReference>
<keyword evidence="9" id="KW-1185">Reference proteome</keyword>
<evidence type="ECO:0000256" key="6">
    <source>
        <dbReference type="SAM" id="MobiDB-lite"/>
    </source>
</evidence>
<comment type="caution">
    <text evidence="8">The sequence shown here is derived from an EMBL/GenBank/DDBJ whole genome shotgun (WGS) entry which is preliminary data.</text>
</comment>
<reference evidence="8 9" key="1">
    <citation type="journal article" date="2018" name="Mol. Plant">
        <title>The genome of Artemisia annua provides insight into the evolution of Asteraceae family and artemisinin biosynthesis.</title>
        <authorList>
            <person name="Shen Q."/>
            <person name="Zhang L."/>
            <person name="Liao Z."/>
            <person name="Wang S."/>
            <person name="Yan T."/>
            <person name="Shi P."/>
            <person name="Liu M."/>
            <person name="Fu X."/>
            <person name="Pan Q."/>
            <person name="Wang Y."/>
            <person name="Lv Z."/>
            <person name="Lu X."/>
            <person name="Zhang F."/>
            <person name="Jiang W."/>
            <person name="Ma Y."/>
            <person name="Chen M."/>
            <person name="Hao X."/>
            <person name="Li L."/>
            <person name="Tang Y."/>
            <person name="Lv G."/>
            <person name="Zhou Y."/>
            <person name="Sun X."/>
            <person name="Brodelius P.E."/>
            <person name="Rose J.K.C."/>
            <person name="Tang K."/>
        </authorList>
    </citation>
    <scope>NUCLEOTIDE SEQUENCE [LARGE SCALE GENOMIC DNA]</scope>
    <source>
        <strain evidence="9">cv. Huhao1</strain>
        <tissue evidence="8">Leaf</tissue>
    </source>
</reference>
<dbReference type="AlphaFoldDB" id="A0A2U1N3H8"/>
<evidence type="ECO:0000256" key="5">
    <source>
        <dbReference type="PROSITE-ProRule" id="PRU00723"/>
    </source>
</evidence>
<feature type="region of interest" description="Disordered" evidence="6">
    <location>
        <begin position="346"/>
        <end position="368"/>
    </location>
</feature>
<keyword evidence="2 5" id="KW-0863">Zinc-finger</keyword>
<dbReference type="SMART" id="SM00356">
    <property type="entry name" value="ZnF_C3H1"/>
    <property type="match status" value="4"/>
</dbReference>
<dbReference type="PANTHER" id="PTHR12506">
    <property type="entry name" value="PROTEIN PHOSPHATASE RELATED"/>
    <property type="match status" value="1"/>
</dbReference>
<dbReference type="SUPFAM" id="SSF90229">
    <property type="entry name" value="CCCH zinc finger"/>
    <property type="match status" value="1"/>
</dbReference>
<feature type="compositionally biased region" description="Polar residues" evidence="6">
    <location>
        <begin position="356"/>
        <end position="368"/>
    </location>
</feature>
<evidence type="ECO:0000256" key="4">
    <source>
        <dbReference type="ARBA" id="ARBA00023125"/>
    </source>
</evidence>
<keyword evidence="1 5" id="KW-0479">Metal-binding</keyword>
<name>A0A2U1N3H8_ARTAN</name>
<accession>A0A2U1N3H8</accession>
<evidence type="ECO:0000313" key="9">
    <source>
        <dbReference type="Proteomes" id="UP000245207"/>
    </source>
</evidence>
<keyword evidence="4" id="KW-0238">DNA-binding</keyword>
<proteinExistence type="predicted"/>
<feature type="domain" description="C3H1-type" evidence="7">
    <location>
        <begin position="12"/>
        <end position="35"/>
    </location>
</feature>
<evidence type="ECO:0000256" key="3">
    <source>
        <dbReference type="ARBA" id="ARBA00022833"/>
    </source>
</evidence>
<feature type="zinc finger region" description="C3H1-type" evidence="5">
    <location>
        <begin position="318"/>
        <end position="346"/>
    </location>
</feature>
<feature type="zinc finger region" description="C3H1-type" evidence="5">
    <location>
        <begin position="12"/>
        <end position="35"/>
    </location>
</feature>
<dbReference type="EMBL" id="PKPP01003724">
    <property type="protein sequence ID" value="PWA68004.1"/>
    <property type="molecule type" value="Genomic_DNA"/>
</dbReference>
<dbReference type="GO" id="GO:0003677">
    <property type="term" value="F:DNA binding"/>
    <property type="evidence" value="ECO:0007669"/>
    <property type="project" value="UniProtKB-KW"/>
</dbReference>
<sequence length="368" mass="41470">MNMQQFQSRILNCLAFITNGTCFFGKFCRFNHLNPAEVLIYSLSLGSGCYQSGFGDRKLLHKNTMNTMEDRQRGMSRSSPTPCKICDFDFDKFGKMNGLISNEQSRYDSDTIHPTENISLINIHDDAVFLCWFCMYGASCRFSHALPVVLNLQLHFNALGLPKRLIANTCSFYMLNGIYGYGVACKCDHPEPVNHYPHQGDGSYVVDEVEEYQNALDGNTYEWNGDENQVSEYHGVTNGGNGNGSQYVQQPEPVYYPTAESREYQNEYHGVTNGGNVNQYHQNPNAAWNGNQQDIQARTDVISKESFVTLIDARLPLRPGKRVCRLYESLGLCKYGRRCKFDHPLALSSKDEGSSKPISSGETPNAQE</sequence>
<organism evidence="8 9">
    <name type="scientific">Artemisia annua</name>
    <name type="common">Sweet wormwood</name>
    <dbReference type="NCBI Taxonomy" id="35608"/>
    <lineage>
        <taxon>Eukaryota</taxon>
        <taxon>Viridiplantae</taxon>
        <taxon>Streptophyta</taxon>
        <taxon>Embryophyta</taxon>
        <taxon>Tracheophyta</taxon>
        <taxon>Spermatophyta</taxon>
        <taxon>Magnoliopsida</taxon>
        <taxon>eudicotyledons</taxon>
        <taxon>Gunneridae</taxon>
        <taxon>Pentapetalae</taxon>
        <taxon>asterids</taxon>
        <taxon>campanulids</taxon>
        <taxon>Asterales</taxon>
        <taxon>Asteraceae</taxon>
        <taxon>Asteroideae</taxon>
        <taxon>Anthemideae</taxon>
        <taxon>Artemisiinae</taxon>
        <taxon>Artemisia</taxon>
    </lineage>
</organism>
<feature type="domain" description="C3H1-type" evidence="7">
    <location>
        <begin position="318"/>
        <end position="346"/>
    </location>
</feature>
<dbReference type="PANTHER" id="PTHR12506:SF75">
    <property type="entry name" value="ZINC FINGER CCCH DOMAIN-CONTAINING PROTEIN 67-LIKE"/>
    <property type="match status" value="1"/>
</dbReference>
<dbReference type="STRING" id="35608.A0A2U1N3H8"/>
<keyword evidence="3 5" id="KW-0862">Zinc</keyword>
<gene>
    <name evidence="8" type="ORF">CTI12_AA313310</name>
</gene>
<dbReference type="GO" id="GO:0008270">
    <property type="term" value="F:zinc ion binding"/>
    <property type="evidence" value="ECO:0007669"/>
    <property type="project" value="UniProtKB-KW"/>
</dbReference>
<dbReference type="PROSITE" id="PS50103">
    <property type="entry name" value="ZF_C3H1"/>
    <property type="match status" value="2"/>
</dbReference>
<evidence type="ECO:0000256" key="1">
    <source>
        <dbReference type="ARBA" id="ARBA00022723"/>
    </source>
</evidence>
<dbReference type="InterPro" id="IPR050974">
    <property type="entry name" value="Plant_ZF_CCCH"/>
</dbReference>
<dbReference type="InterPro" id="IPR036855">
    <property type="entry name" value="Znf_CCCH_sf"/>
</dbReference>
<dbReference type="Gene3D" id="4.10.1000.10">
    <property type="entry name" value="Zinc finger, CCCH-type"/>
    <property type="match status" value="2"/>
</dbReference>
<evidence type="ECO:0000259" key="7">
    <source>
        <dbReference type="PROSITE" id="PS50103"/>
    </source>
</evidence>
<dbReference type="InterPro" id="IPR000571">
    <property type="entry name" value="Znf_CCCH"/>
</dbReference>
<dbReference type="Proteomes" id="UP000245207">
    <property type="component" value="Unassembled WGS sequence"/>
</dbReference>